<dbReference type="PROSITE" id="PS00018">
    <property type="entry name" value="EF_HAND_1"/>
    <property type="match status" value="1"/>
</dbReference>
<evidence type="ECO:0000313" key="5">
    <source>
        <dbReference type="Proteomes" id="UP001211065"/>
    </source>
</evidence>
<dbReference type="PROSITE" id="PS50222">
    <property type="entry name" value="EF_HAND_2"/>
    <property type="match status" value="2"/>
</dbReference>
<accession>A0AAD5U354</accession>
<evidence type="ECO:0000259" key="3">
    <source>
        <dbReference type="PROSITE" id="PS50222"/>
    </source>
</evidence>
<dbReference type="InterPro" id="IPR050230">
    <property type="entry name" value="CALM/Myosin/TropC-like"/>
</dbReference>
<evidence type="ECO:0000256" key="2">
    <source>
        <dbReference type="ARBA" id="ARBA00022837"/>
    </source>
</evidence>
<dbReference type="SUPFAM" id="SSF47473">
    <property type="entry name" value="EF-hand"/>
    <property type="match status" value="1"/>
</dbReference>
<dbReference type="CDD" id="cd00051">
    <property type="entry name" value="EFh"/>
    <property type="match status" value="1"/>
</dbReference>
<feature type="domain" description="EF-hand" evidence="3">
    <location>
        <begin position="55"/>
        <end position="90"/>
    </location>
</feature>
<dbReference type="InterPro" id="IPR002048">
    <property type="entry name" value="EF_hand_dom"/>
</dbReference>
<dbReference type="AlphaFoldDB" id="A0AAD5U354"/>
<evidence type="ECO:0000256" key="1">
    <source>
        <dbReference type="ARBA" id="ARBA00022737"/>
    </source>
</evidence>
<dbReference type="InterPro" id="IPR018247">
    <property type="entry name" value="EF_Hand_1_Ca_BS"/>
</dbReference>
<dbReference type="FunFam" id="1.10.238.10:FF:000178">
    <property type="entry name" value="Calmodulin-2 A"/>
    <property type="match status" value="1"/>
</dbReference>
<reference evidence="4" key="1">
    <citation type="submission" date="2020-05" db="EMBL/GenBank/DDBJ databases">
        <title>Phylogenomic resolution of chytrid fungi.</title>
        <authorList>
            <person name="Stajich J.E."/>
            <person name="Amses K."/>
            <person name="Simmons R."/>
            <person name="Seto K."/>
            <person name="Myers J."/>
            <person name="Bonds A."/>
            <person name="Quandt C.A."/>
            <person name="Barry K."/>
            <person name="Liu P."/>
            <person name="Grigoriev I."/>
            <person name="Longcore J.E."/>
            <person name="James T.Y."/>
        </authorList>
    </citation>
    <scope>NUCLEOTIDE SEQUENCE</scope>
    <source>
        <strain evidence="4">JEL0476</strain>
    </source>
</reference>
<protein>
    <submittedName>
        <fullName evidence="4">Calmodulin-3</fullName>
    </submittedName>
</protein>
<dbReference type="PANTHER" id="PTHR23048">
    <property type="entry name" value="MYOSIN LIGHT CHAIN 1, 3"/>
    <property type="match status" value="1"/>
</dbReference>
<proteinExistence type="predicted"/>
<sequence length="168" mass="18778">MSTVAFDMNLVAASGLSLAELKELHEIFRLVDTDNGGTISKEELGTLMTTLGIRASKVELETMINEIDVEGTGEIDFQSFVHAMSRKVQTIVTVADLNKSFKLFSNNLEDHEGQITMQKMISILCDFGDKDKRLTKEEAEDLINSVAPQTTQNGTFDYSSFIHMYEEK</sequence>
<dbReference type="Pfam" id="PF13499">
    <property type="entry name" value="EF-hand_7"/>
    <property type="match status" value="1"/>
</dbReference>
<dbReference type="GO" id="GO:0005509">
    <property type="term" value="F:calcium ion binding"/>
    <property type="evidence" value="ECO:0007669"/>
    <property type="project" value="InterPro"/>
</dbReference>
<keyword evidence="1" id="KW-0677">Repeat</keyword>
<feature type="domain" description="EF-hand" evidence="3">
    <location>
        <begin position="19"/>
        <end position="54"/>
    </location>
</feature>
<organism evidence="4 5">
    <name type="scientific">Clydaea vesicula</name>
    <dbReference type="NCBI Taxonomy" id="447962"/>
    <lineage>
        <taxon>Eukaryota</taxon>
        <taxon>Fungi</taxon>
        <taxon>Fungi incertae sedis</taxon>
        <taxon>Chytridiomycota</taxon>
        <taxon>Chytridiomycota incertae sedis</taxon>
        <taxon>Chytridiomycetes</taxon>
        <taxon>Lobulomycetales</taxon>
        <taxon>Lobulomycetaceae</taxon>
        <taxon>Clydaea</taxon>
    </lineage>
</organism>
<keyword evidence="5" id="KW-1185">Reference proteome</keyword>
<dbReference type="Proteomes" id="UP001211065">
    <property type="component" value="Unassembled WGS sequence"/>
</dbReference>
<evidence type="ECO:0000313" key="4">
    <source>
        <dbReference type="EMBL" id="KAJ3222516.1"/>
    </source>
</evidence>
<name>A0AAD5U354_9FUNG</name>
<gene>
    <name evidence="4" type="primary">CALM3</name>
    <name evidence="4" type="ORF">HK099_002224</name>
</gene>
<dbReference type="PANTHER" id="PTHR23048:SF0">
    <property type="entry name" value="CALMODULIN LIKE 3"/>
    <property type="match status" value="1"/>
</dbReference>
<dbReference type="Gene3D" id="1.10.238.10">
    <property type="entry name" value="EF-hand"/>
    <property type="match status" value="2"/>
</dbReference>
<dbReference type="InterPro" id="IPR011992">
    <property type="entry name" value="EF-hand-dom_pair"/>
</dbReference>
<dbReference type="SMART" id="SM00054">
    <property type="entry name" value="EFh"/>
    <property type="match status" value="2"/>
</dbReference>
<dbReference type="GO" id="GO:0016460">
    <property type="term" value="C:myosin II complex"/>
    <property type="evidence" value="ECO:0007669"/>
    <property type="project" value="TreeGrafter"/>
</dbReference>
<comment type="caution">
    <text evidence="4">The sequence shown here is derived from an EMBL/GenBank/DDBJ whole genome shotgun (WGS) entry which is preliminary data.</text>
</comment>
<keyword evidence="2" id="KW-0106">Calcium</keyword>
<dbReference type="EMBL" id="JADGJW010000172">
    <property type="protein sequence ID" value="KAJ3222516.1"/>
    <property type="molecule type" value="Genomic_DNA"/>
</dbReference>